<feature type="domain" description="EF-hand" evidence="1">
    <location>
        <begin position="9"/>
        <end position="44"/>
    </location>
</feature>
<dbReference type="PROSITE" id="PS50222">
    <property type="entry name" value="EF_HAND_2"/>
    <property type="match status" value="1"/>
</dbReference>
<evidence type="ECO:0000313" key="2">
    <source>
        <dbReference type="EMBL" id="KAG7341528.1"/>
    </source>
</evidence>
<dbReference type="OrthoDB" id="781874at2759"/>
<accession>A0A9K3KDA3</accession>
<dbReference type="EMBL" id="JAGRRH010000026">
    <property type="protein sequence ID" value="KAG7341528.1"/>
    <property type="molecule type" value="Genomic_DNA"/>
</dbReference>
<evidence type="ECO:0000313" key="3">
    <source>
        <dbReference type="Proteomes" id="UP000693970"/>
    </source>
</evidence>
<dbReference type="GO" id="GO:0005509">
    <property type="term" value="F:calcium ion binding"/>
    <property type="evidence" value="ECO:0007669"/>
    <property type="project" value="InterPro"/>
</dbReference>
<sequence length="159" mass="18382">MEAFKNSGNSDEELEELFDKVDINDNGGITYTEFIAATLETEGELEEAQLQEAFALISSNGRYITKKDIEDIVKESLKSQNELEVIKNKFEVQMNRLSKNHKKDKIHYEDFAQMFEQGFDAHRSMDAIIETSLNEEQLNRMKEDDKIKHLAAIREQSDS</sequence>
<proteinExistence type="predicted"/>
<comment type="caution">
    <text evidence="2">The sequence shown here is derived from an EMBL/GenBank/DDBJ whole genome shotgun (WGS) entry which is preliminary data.</text>
</comment>
<gene>
    <name evidence="2" type="ORF">IV203_023480</name>
</gene>
<reference evidence="2" key="1">
    <citation type="journal article" date="2021" name="Sci. Rep.">
        <title>Diploid genomic architecture of Nitzschia inconspicua, an elite biomass production diatom.</title>
        <authorList>
            <person name="Oliver A."/>
            <person name="Podell S."/>
            <person name="Pinowska A."/>
            <person name="Traller J.C."/>
            <person name="Smith S.R."/>
            <person name="McClure R."/>
            <person name="Beliaev A."/>
            <person name="Bohutskyi P."/>
            <person name="Hill E.A."/>
            <person name="Rabines A."/>
            <person name="Zheng H."/>
            <person name="Allen L.Z."/>
            <person name="Kuo A."/>
            <person name="Grigoriev I.V."/>
            <person name="Allen A.E."/>
            <person name="Hazlebeck D."/>
            <person name="Allen E.E."/>
        </authorList>
    </citation>
    <scope>NUCLEOTIDE SEQUENCE</scope>
    <source>
        <strain evidence="2">Hildebrandi</strain>
    </source>
</reference>
<reference evidence="2" key="2">
    <citation type="submission" date="2021-04" db="EMBL/GenBank/DDBJ databases">
        <authorList>
            <person name="Podell S."/>
        </authorList>
    </citation>
    <scope>NUCLEOTIDE SEQUENCE</scope>
    <source>
        <strain evidence="2">Hildebrandi</strain>
    </source>
</reference>
<keyword evidence="3" id="KW-1185">Reference proteome</keyword>
<organism evidence="2 3">
    <name type="scientific">Nitzschia inconspicua</name>
    <dbReference type="NCBI Taxonomy" id="303405"/>
    <lineage>
        <taxon>Eukaryota</taxon>
        <taxon>Sar</taxon>
        <taxon>Stramenopiles</taxon>
        <taxon>Ochrophyta</taxon>
        <taxon>Bacillariophyta</taxon>
        <taxon>Bacillariophyceae</taxon>
        <taxon>Bacillariophycidae</taxon>
        <taxon>Bacillariales</taxon>
        <taxon>Bacillariaceae</taxon>
        <taxon>Nitzschia</taxon>
    </lineage>
</organism>
<dbReference type="InterPro" id="IPR002048">
    <property type="entry name" value="EF_hand_dom"/>
</dbReference>
<dbReference type="Proteomes" id="UP000693970">
    <property type="component" value="Unassembled WGS sequence"/>
</dbReference>
<protein>
    <submittedName>
        <fullName evidence="2">EF hand domain containing protein</fullName>
    </submittedName>
</protein>
<name>A0A9K3KDA3_9STRA</name>
<dbReference type="AlphaFoldDB" id="A0A9K3KDA3"/>
<evidence type="ECO:0000259" key="1">
    <source>
        <dbReference type="PROSITE" id="PS50222"/>
    </source>
</evidence>